<dbReference type="PANTHER" id="PTHR32552">
    <property type="entry name" value="FERRICHROME IRON RECEPTOR-RELATED"/>
    <property type="match status" value="1"/>
</dbReference>
<evidence type="ECO:0000256" key="14">
    <source>
        <dbReference type="PROSITE-ProRule" id="PRU01360"/>
    </source>
</evidence>
<evidence type="ECO:0000256" key="6">
    <source>
        <dbReference type="ARBA" id="ARBA00022692"/>
    </source>
</evidence>
<proteinExistence type="inferred from homology"/>
<dbReference type="InterPro" id="IPR000531">
    <property type="entry name" value="Beta-barrel_TonB"/>
</dbReference>
<evidence type="ECO:0000256" key="9">
    <source>
        <dbReference type="ARBA" id="ARBA00023065"/>
    </source>
</evidence>
<dbReference type="EMBL" id="UFQC01000005">
    <property type="protein sequence ID" value="SSW64737.1"/>
    <property type="molecule type" value="Genomic_DNA"/>
</dbReference>
<dbReference type="SMART" id="SM00965">
    <property type="entry name" value="STN"/>
    <property type="match status" value="1"/>
</dbReference>
<dbReference type="RefSeq" id="WP_244234976.1">
    <property type="nucleotide sequence ID" value="NZ_UFQC01000005.1"/>
</dbReference>
<keyword evidence="3 14" id="KW-0813">Transport</keyword>
<evidence type="ECO:0000256" key="7">
    <source>
        <dbReference type="ARBA" id="ARBA00022729"/>
    </source>
</evidence>
<organism evidence="19 20">
    <name type="scientific">Achromobacter veterisilvae</name>
    <dbReference type="NCBI Taxonomy" id="2069367"/>
    <lineage>
        <taxon>Bacteria</taxon>
        <taxon>Pseudomonadati</taxon>
        <taxon>Pseudomonadota</taxon>
        <taxon>Betaproteobacteria</taxon>
        <taxon>Burkholderiales</taxon>
        <taxon>Alcaligenaceae</taxon>
        <taxon>Achromobacter</taxon>
    </lineage>
</organism>
<feature type="domain" description="Secretin/TonB short N-terminal" evidence="18">
    <location>
        <begin position="66"/>
        <end position="116"/>
    </location>
</feature>
<comment type="subcellular location">
    <subcellularLocation>
        <location evidence="1 14">Cell outer membrane</location>
        <topology evidence="1 14">Multi-pass membrane protein</topology>
    </subcellularLocation>
</comment>
<evidence type="ECO:0000256" key="5">
    <source>
        <dbReference type="ARBA" id="ARBA00022496"/>
    </source>
</evidence>
<dbReference type="PROSITE" id="PS01156">
    <property type="entry name" value="TONB_DEPENDENT_REC_2"/>
    <property type="match status" value="1"/>
</dbReference>
<dbReference type="Gene3D" id="3.55.50.30">
    <property type="match status" value="1"/>
</dbReference>
<dbReference type="PANTHER" id="PTHR32552:SF82">
    <property type="entry name" value="FCUA PROTEIN"/>
    <property type="match status" value="1"/>
</dbReference>
<evidence type="ECO:0000256" key="12">
    <source>
        <dbReference type="ARBA" id="ARBA00023170"/>
    </source>
</evidence>
<dbReference type="PROSITE" id="PS52016">
    <property type="entry name" value="TONB_DEPENDENT_REC_3"/>
    <property type="match status" value="1"/>
</dbReference>
<dbReference type="Pfam" id="PF07715">
    <property type="entry name" value="Plug"/>
    <property type="match status" value="1"/>
</dbReference>
<evidence type="ECO:0000256" key="10">
    <source>
        <dbReference type="ARBA" id="ARBA00023077"/>
    </source>
</evidence>
<accession>A0A446C9Z9</accession>
<evidence type="ECO:0000256" key="15">
    <source>
        <dbReference type="PROSITE-ProRule" id="PRU10144"/>
    </source>
</evidence>
<evidence type="ECO:0000313" key="20">
    <source>
        <dbReference type="Proteomes" id="UP000289465"/>
    </source>
</evidence>
<dbReference type="InterPro" id="IPR036942">
    <property type="entry name" value="Beta-barrel_TonB_sf"/>
</dbReference>
<keyword evidence="13 14" id="KW-0998">Cell outer membrane</keyword>
<dbReference type="GO" id="GO:0015891">
    <property type="term" value="P:siderophore transport"/>
    <property type="evidence" value="ECO:0007669"/>
    <property type="project" value="InterPro"/>
</dbReference>
<evidence type="ECO:0000256" key="16">
    <source>
        <dbReference type="RuleBase" id="RU003357"/>
    </source>
</evidence>
<dbReference type="AlphaFoldDB" id="A0A446C9Z9"/>
<keyword evidence="9" id="KW-0406">Ion transport</keyword>
<protein>
    <submittedName>
        <fullName evidence="19">Ferrichrome receptor FcuA</fullName>
    </submittedName>
</protein>
<keyword evidence="11 14" id="KW-0472">Membrane</keyword>
<sequence length="795" mass="85115">MSHTLVRRPQRRPISAGGMTALALSLALAFSLAPQQVRAQDAAVNVSIAAQPLGDALLKLGQQTSLQVFFSPDLVAGLAARPVSGRLAPEEALRQLLTGTDIQYTRSGNNVRLSRPVAEATTLEPVTVSAGILGTLAEPYAGGQVATGGSLGLLGSTDVMDTPFSTVNYTSDLLYNEQARTLADVVVNDASVRMTTSTGGFSDDFQIRGFAVNSGDVSVNGLYGLVSSSRVPVQIMERVEVLKGPGTLMRGIPPEGSVGGAINIVTKRAEDEPLTRVTASYMSESNFTGQIDMGRRFGENNAWGVRFNGAKRGGEATVSGGDQQLDMGALGLDYRGERLRWSLDAIYQEYDTDSFRGQMGFLDADIPKAPKGDTNLFPGAKLTQRDQTIMSRLEYDFTDHITAHIGAGYRDGKNRQLLPWTAGADANGDFTIYNYYYDSYSKTFSGDTGLTATFQTGPVGHRVAFGVTRMAQENGNSFTTGGMGNSNIYDPAPLPALPAERLKPAKTDDTTLTSYALADTLSFMQDRVLLTLGARHQTVNVDSVSSEDYRSSAVSPVVGLVVKPLRNVSVYANFTKGLTSGGTVPLGYGYGNEGDTLKPYKSKSAEAGVKVDWGSITTTAALFQIERPSAYANDDNLYGYFGEQRNRGLELNAFGEIVPSLRVLASATFINSELTKTQDGVNQGNRAQGVPSRAFSLGLDWDVPGVQGLAVNGRAIYTSAVYLDNAHEKRLPGVTRFDLGARYRTEIAGKEVVLRANVENVADKRYWLAAGQNGSNGYASYAAGRTYMLSASVNF</sequence>
<dbReference type="InterPro" id="IPR039426">
    <property type="entry name" value="TonB-dep_rcpt-like"/>
</dbReference>
<dbReference type="InterPro" id="IPR010917">
    <property type="entry name" value="TonB_rcpt_CS"/>
</dbReference>
<name>A0A446C9Z9_9BURK</name>
<evidence type="ECO:0000256" key="2">
    <source>
        <dbReference type="ARBA" id="ARBA00009810"/>
    </source>
</evidence>
<keyword evidence="6 14" id="KW-0812">Transmembrane</keyword>
<keyword evidence="10 16" id="KW-0798">TonB box</keyword>
<comment type="similarity">
    <text evidence="2 14 16">Belongs to the TonB-dependent receptor family.</text>
</comment>
<dbReference type="CDD" id="cd01347">
    <property type="entry name" value="ligand_gated_channel"/>
    <property type="match status" value="1"/>
</dbReference>
<keyword evidence="7 17" id="KW-0732">Signal</keyword>
<dbReference type="Pfam" id="PF00593">
    <property type="entry name" value="TonB_dep_Rec_b-barrel"/>
    <property type="match status" value="1"/>
</dbReference>
<dbReference type="SUPFAM" id="SSF56935">
    <property type="entry name" value="Porins"/>
    <property type="match status" value="1"/>
</dbReference>
<keyword evidence="12 19" id="KW-0675">Receptor</keyword>
<evidence type="ECO:0000256" key="11">
    <source>
        <dbReference type="ARBA" id="ARBA00023136"/>
    </source>
</evidence>
<reference evidence="19 20" key="1">
    <citation type="submission" date="2018-07" db="EMBL/GenBank/DDBJ databases">
        <authorList>
            <person name="Peeters C."/>
        </authorList>
    </citation>
    <scope>NUCLEOTIDE SEQUENCE [LARGE SCALE GENOMIC DNA]</scope>
    <source>
        <strain evidence="19 20">LMG 30378</strain>
    </source>
</reference>
<dbReference type="GO" id="GO:0009279">
    <property type="term" value="C:cell outer membrane"/>
    <property type="evidence" value="ECO:0007669"/>
    <property type="project" value="UniProtKB-SubCell"/>
</dbReference>
<dbReference type="InterPro" id="IPR011662">
    <property type="entry name" value="Secretin/TonB_short_N"/>
</dbReference>
<dbReference type="InterPro" id="IPR012910">
    <property type="entry name" value="Plug_dom"/>
</dbReference>
<dbReference type="GO" id="GO:0038023">
    <property type="term" value="F:signaling receptor activity"/>
    <property type="evidence" value="ECO:0007669"/>
    <property type="project" value="InterPro"/>
</dbReference>
<evidence type="ECO:0000313" key="19">
    <source>
        <dbReference type="EMBL" id="SSW64737.1"/>
    </source>
</evidence>
<dbReference type="NCBIfam" id="TIGR01783">
    <property type="entry name" value="TonB-siderophor"/>
    <property type="match status" value="1"/>
</dbReference>
<evidence type="ECO:0000256" key="13">
    <source>
        <dbReference type="ARBA" id="ARBA00023237"/>
    </source>
</evidence>
<dbReference type="Pfam" id="PF07660">
    <property type="entry name" value="STN"/>
    <property type="match status" value="1"/>
</dbReference>
<feature type="short sequence motif" description="TonB C-terminal box" evidence="15">
    <location>
        <begin position="778"/>
        <end position="795"/>
    </location>
</feature>
<feature type="signal peptide" evidence="17">
    <location>
        <begin position="1"/>
        <end position="39"/>
    </location>
</feature>
<dbReference type="Gene3D" id="2.40.170.20">
    <property type="entry name" value="TonB-dependent receptor, beta-barrel domain"/>
    <property type="match status" value="1"/>
</dbReference>
<dbReference type="GO" id="GO:0015344">
    <property type="term" value="F:siderophore uptake transmembrane transporter activity"/>
    <property type="evidence" value="ECO:0007669"/>
    <property type="project" value="TreeGrafter"/>
</dbReference>
<evidence type="ECO:0000256" key="4">
    <source>
        <dbReference type="ARBA" id="ARBA00022452"/>
    </source>
</evidence>
<evidence type="ECO:0000256" key="1">
    <source>
        <dbReference type="ARBA" id="ARBA00004571"/>
    </source>
</evidence>
<dbReference type="InterPro" id="IPR037066">
    <property type="entry name" value="Plug_dom_sf"/>
</dbReference>
<evidence type="ECO:0000256" key="8">
    <source>
        <dbReference type="ARBA" id="ARBA00023004"/>
    </source>
</evidence>
<evidence type="ECO:0000256" key="17">
    <source>
        <dbReference type="SAM" id="SignalP"/>
    </source>
</evidence>
<keyword evidence="8" id="KW-0408">Iron</keyword>
<evidence type="ECO:0000256" key="3">
    <source>
        <dbReference type="ARBA" id="ARBA00022448"/>
    </source>
</evidence>
<dbReference type="InterPro" id="IPR010105">
    <property type="entry name" value="TonB_sidphr_rcpt"/>
</dbReference>
<gene>
    <name evidence="19" type="primary">fcuA_2</name>
    <name evidence="19" type="ORF">AVE30378_01172</name>
</gene>
<feature type="chain" id="PRO_5019553391" evidence="17">
    <location>
        <begin position="40"/>
        <end position="795"/>
    </location>
</feature>
<dbReference type="Gene3D" id="2.170.130.10">
    <property type="entry name" value="TonB-dependent receptor, plug domain"/>
    <property type="match status" value="1"/>
</dbReference>
<keyword evidence="4 14" id="KW-1134">Transmembrane beta strand</keyword>
<keyword evidence="5" id="KW-0410">Iron transport</keyword>
<evidence type="ECO:0000259" key="18">
    <source>
        <dbReference type="SMART" id="SM00965"/>
    </source>
</evidence>
<dbReference type="Proteomes" id="UP000289465">
    <property type="component" value="Unassembled WGS sequence"/>
</dbReference>